<feature type="compositionally biased region" description="Low complexity" evidence="1">
    <location>
        <begin position="33"/>
        <end position="59"/>
    </location>
</feature>
<protein>
    <recommendedName>
        <fullName evidence="3">Septum formation-related domain-containing protein</fullName>
    </recommendedName>
</protein>
<name>A0A917F0X4_9ACTN</name>
<dbReference type="InterPro" id="IPR026004">
    <property type="entry name" value="Septum_form"/>
</dbReference>
<dbReference type="EMBL" id="BMKQ01000001">
    <property type="protein sequence ID" value="GGF31831.1"/>
    <property type="molecule type" value="Genomic_DNA"/>
</dbReference>
<feature type="signal peptide" evidence="2">
    <location>
        <begin position="1"/>
        <end position="24"/>
    </location>
</feature>
<keyword evidence="2" id="KW-0732">Signal</keyword>
<evidence type="ECO:0000313" key="5">
    <source>
        <dbReference type="Proteomes" id="UP000649179"/>
    </source>
</evidence>
<feature type="region of interest" description="Disordered" evidence="1">
    <location>
        <begin position="27"/>
        <end position="67"/>
    </location>
</feature>
<accession>A0A917F0X4</accession>
<feature type="domain" description="Septum formation-related" evidence="3">
    <location>
        <begin position="66"/>
        <end position="280"/>
    </location>
</feature>
<evidence type="ECO:0000256" key="2">
    <source>
        <dbReference type="SAM" id="SignalP"/>
    </source>
</evidence>
<keyword evidence="5" id="KW-1185">Reference proteome</keyword>
<dbReference type="PROSITE" id="PS51257">
    <property type="entry name" value="PROKAR_LIPOPROTEIN"/>
    <property type="match status" value="1"/>
</dbReference>
<evidence type="ECO:0000256" key="1">
    <source>
        <dbReference type="SAM" id="MobiDB-lite"/>
    </source>
</evidence>
<gene>
    <name evidence="4" type="ORF">GCM10011519_01490</name>
</gene>
<dbReference type="Proteomes" id="UP000649179">
    <property type="component" value="Unassembled WGS sequence"/>
</dbReference>
<evidence type="ECO:0000313" key="4">
    <source>
        <dbReference type="EMBL" id="GGF31831.1"/>
    </source>
</evidence>
<organism evidence="4 5">
    <name type="scientific">Marmoricola endophyticus</name>
    <dbReference type="NCBI Taxonomy" id="2040280"/>
    <lineage>
        <taxon>Bacteria</taxon>
        <taxon>Bacillati</taxon>
        <taxon>Actinomycetota</taxon>
        <taxon>Actinomycetes</taxon>
        <taxon>Propionibacteriales</taxon>
        <taxon>Nocardioidaceae</taxon>
        <taxon>Marmoricola</taxon>
    </lineage>
</organism>
<evidence type="ECO:0000259" key="3">
    <source>
        <dbReference type="Pfam" id="PF13845"/>
    </source>
</evidence>
<dbReference type="Pfam" id="PF13845">
    <property type="entry name" value="Septum_form"/>
    <property type="match status" value="1"/>
</dbReference>
<sequence length="287" mass="30517">MSLLRTKAGTVLAAATLLGATACAGSTSDADVATTRAPSSADTSASSAAPSASASSSTPPRTPRVGECYRMDYGDATAAVSDDQPVDCSQPHTTQTAYVGTIDPYQDGHLLAVDSDRVQQRIAQACPAKVDAYVGGDTEQRRLSRVRAIWFSPTLQQSDAGASWYRCDAVAVRSEDTLASLPTRMKDALGTPRGDKLATCGTAAPDKPAFKRVTCDQKHTWEAISSVDLPEDAAYLGKAAGKDADARCKDEAADRADDPLSFTWSFQWPTKEDWQSGQRWGLCWVPS</sequence>
<proteinExistence type="predicted"/>
<reference evidence="4" key="2">
    <citation type="submission" date="2020-09" db="EMBL/GenBank/DDBJ databases">
        <authorList>
            <person name="Sun Q."/>
            <person name="Zhou Y."/>
        </authorList>
    </citation>
    <scope>NUCLEOTIDE SEQUENCE</scope>
    <source>
        <strain evidence="4">CGMCC 1.16067</strain>
    </source>
</reference>
<feature type="chain" id="PRO_5039329482" description="Septum formation-related domain-containing protein" evidence="2">
    <location>
        <begin position="25"/>
        <end position="287"/>
    </location>
</feature>
<dbReference type="AlphaFoldDB" id="A0A917F0X4"/>
<dbReference type="RefSeq" id="WP_188777317.1">
    <property type="nucleotide sequence ID" value="NZ_BMKQ01000001.1"/>
</dbReference>
<comment type="caution">
    <text evidence="4">The sequence shown here is derived from an EMBL/GenBank/DDBJ whole genome shotgun (WGS) entry which is preliminary data.</text>
</comment>
<reference evidence="4" key="1">
    <citation type="journal article" date="2014" name="Int. J. Syst. Evol. Microbiol.">
        <title>Complete genome sequence of Corynebacterium casei LMG S-19264T (=DSM 44701T), isolated from a smear-ripened cheese.</title>
        <authorList>
            <consortium name="US DOE Joint Genome Institute (JGI-PGF)"/>
            <person name="Walter F."/>
            <person name="Albersmeier A."/>
            <person name="Kalinowski J."/>
            <person name="Ruckert C."/>
        </authorList>
    </citation>
    <scope>NUCLEOTIDE SEQUENCE</scope>
    <source>
        <strain evidence="4">CGMCC 1.16067</strain>
    </source>
</reference>